<keyword evidence="9" id="KW-1185">Reference proteome</keyword>
<dbReference type="EMBL" id="CM026429">
    <property type="protein sequence ID" value="KAG0563289.1"/>
    <property type="molecule type" value="Genomic_DNA"/>
</dbReference>
<feature type="transmembrane region" description="Helical" evidence="6">
    <location>
        <begin position="182"/>
        <end position="201"/>
    </location>
</feature>
<feature type="transmembrane region" description="Helical" evidence="6">
    <location>
        <begin position="12"/>
        <end position="32"/>
    </location>
</feature>
<evidence type="ECO:0000256" key="4">
    <source>
        <dbReference type="ARBA" id="ARBA00022989"/>
    </source>
</evidence>
<evidence type="ECO:0000256" key="5">
    <source>
        <dbReference type="ARBA" id="ARBA00023136"/>
    </source>
</evidence>
<dbReference type="PANTHER" id="PTHR32322:SF2">
    <property type="entry name" value="EAMA DOMAIN-CONTAINING PROTEIN"/>
    <property type="match status" value="1"/>
</dbReference>
<dbReference type="InterPro" id="IPR000620">
    <property type="entry name" value="EamA_dom"/>
</dbReference>
<keyword evidence="3 6" id="KW-0812">Transmembrane</keyword>
<organism evidence="8 9">
    <name type="scientific">Ceratodon purpureus</name>
    <name type="common">Fire moss</name>
    <name type="synonym">Dicranum purpureum</name>
    <dbReference type="NCBI Taxonomy" id="3225"/>
    <lineage>
        <taxon>Eukaryota</taxon>
        <taxon>Viridiplantae</taxon>
        <taxon>Streptophyta</taxon>
        <taxon>Embryophyta</taxon>
        <taxon>Bryophyta</taxon>
        <taxon>Bryophytina</taxon>
        <taxon>Bryopsida</taxon>
        <taxon>Dicranidae</taxon>
        <taxon>Pseudoditrichales</taxon>
        <taxon>Ditrichaceae</taxon>
        <taxon>Ceratodon</taxon>
    </lineage>
</organism>
<dbReference type="PANTHER" id="PTHR32322">
    <property type="entry name" value="INNER MEMBRANE TRANSPORTER"/>
    <property type="match status" value="1"/>
</dbReference>
<feature type="transmembrane region" description="Helical" evidence="6">
    <location>
        <begin position="132"/>
        <end position="151"/>
    </location>
</feature>
<comment type="subcellular location">
    <subcellularLocation>
        <location evidence="1">Membrane</location>
        <topology evidence="1">Multi-pass membrane protein</topology>
    </subcellularLocation>
</comment>
<comment type="similarity">
    <text evidence="2">Belongs to the drug/metabolite transporter (DMT) superfamily. Plant drug/metabolite exporter (P-DME) (TC 2.A.7.4) family.</text>
</comment>
<dbReference type="GO" id="GO:0009507">
    <property type="term" value="C:chloroplast"/>
    <property type="evidence" value="ECO:0007669"/>
    <property type="project" value="TreeGrafter"/>
</dbReference>
<keyword evidence="4 6" id="KW-1133">Transmembrane helix</keyword>
<evidence type="ECO:0000256" key="2">
    <source>
        <dbReference type="ARBA" id="ARBA00007635"/>
    </source>
</evidence>
<protein>
    <recommendedName>
        <fullName evidence="7">EamA domain-containing protein</fullName>
    </recommendedName>
</protein>
<evidence type="ECO:0000256" key="1">
    <source>
        <dbReference type="ARBA" id="ARBA00004141"/>
    </source>
</evidence>
<sequence length="344" mass="37025">MGWNDAVGAMERCANGVLLVLPFFLWGTNMVVMEEVMPKTGAMFVAVARLIPAGALIVVFASLGGKKFPSGARAWSSIALFGLINGALFQVCLVEGLSRTTAGIGSVIIDSQPLTVAVLAAVLYGELLGPKSIIALAFGILGIFLIEVPVAELQSLLHPASATNTPPLNSNEKWSIWDSGEWWMLLAAQSMAIGTIMMRWVSKFSDSLMVIGWHMVLGGVPVLALSIWKQDPGVTGHLKDLDLVDWACLFYVSVFGSAIAFGLFFYSATRGSLTELSSLTLLTPVFATIFGYLLRNETFTGLKLVGAFITLVSICFVKVEKPKEIEGQELNKTKYEALPVDTIP</sequence>
<comment type="caution">
    <text evidence="8">The sequence shown here is derived from an EMBL/GenBank/DDBJ whole genome shotgun (WGS) entry which is preliminary data.</text>
</comment>
<feature type="domain" description="EamA" evidence="7">
    <location>
        <begin position="18"/>
        <end position="146"/>
    </location>
</feature>
<evidence type="ECO:0000313" key="8">
    <source>
        <dbReference type="EMBL" id="KAG0563289.1"/>
    </source>
</evidence>
<keyword evidence="5 6" id="KW-0472">Membrane</keyword>
<dbReference type="SUPFAM" id="SSF103481">
    <property type="entry name" value="Multidrug resistance efflux transporter EmrE"/>
    <property type="match status" value="2"/>
</dbReference>
<dbReference type="AlphaFoldDB" id="A0A8T0GYH3"/>
<dbReference type="Proteomes" id="UP000822688">
    <property type="component" value="Chromosome 8"/>
</dbReference>
<reference evidence="8" key="1">
    <citation type="submission" date="2020-06" db="EMBL/GenBank/DDBJ databases">
        <title>WGS assembly of Ceratodon purpureus strain R40.</title>
        <authorList>
            <person name="Carey S.B."/>
            <person name="Jenkins J."/>
            <person name="Shu S."/>
            <person name="Lovell J.T."/>
            <person name="Sreedasyam A."/>
            <person name="Maumus F."/>
            <person name="Tiley G.P."/>
            <person name="Fernandez-Pozo N."/>
            <person name="Barry K."/>
            <person name="Chen C."/>
            <person name="Wang M."/>
            <person name="Lipzen A."/>
            <person name="Daum C."/>
            <person name="Saski C.A."/>
            <person name="Payton A.C."/>
            <person name="Mcbreen J.C."/>
            <person name="Conrad R.E."/>
            <person name="Kollar L.M."/>
            <person name="Olsson S."/>
            <person name="Huttunen S."/>
            <person name="Landis J.B."/>
            <person name="Wickett N.J."/>
            <person name="Johnson M.G."/>
            <person name="Rensing S.A."/>
            <person name="Grimwood J."/>
            <person name="Schmutz J."/>
            <person name="Mcdaniel S.F."/>
        </authorList>
    </citation>
    <scope>NUCLEOTIDE SEQUENCE</scope>
    <source>
        <strain evidence="8">R40</strain>
    </source>
</reference>
<name>A0A8T0GYH3_CERPU</name>
<evidence type="ECO:0000256" key="3">
    <source>
        <dbReference type="ARBA" id="ARBA00022692"/>
    </source>
</evidence>
<feature type="transmembrane region" description="Helical" evidence="6">
    <location>
        <begin position="243"/>
        <end position="266"/>
    </location>
</feature>
<proteinExistence type="inferred from homology"/>
<feature type="transmembrane region" description="Helical" evidence="6">
    <location>
        <begin position="44"/>
        <end position="63"/>
    </location>
</feature>
<dbReference type="InterPro" id="IPR037185">
    <property type="entry name" value="EmrE-like"/>
</dbReference>
<feature type="transmembrane region" description="Helical" evidence="6">
    <location>
        <begin position="103"/>
        <end position="125"/>
    </location>
</feature>
<dbReference type="Pfam" id="PF00892">
    <property type="entry name" value="EamA"/>
    <property type="match status" value="2"/>
</dbReference>
<gene>
    <name evidence="8" type="ORF">KC19_8G019000</name>
</gene>
<feature type="transmembrane region" description="Helical" evidence="6">
    <location>
        <begin position="208"/>
        <end position="228"/>
    </location>
</feature>
<feature type="transmembrane region" description="Helical" evidence="6">
    <location>
        <begin position="75"/>
        <end position="97"/>
    </location>
</feature>
<feature type="domain" description="EamA" evidence="7">
    <location>
        <begin position="179"/>
        <end position="317"/>
    </location>
</feature>
<evidence type="ECO:0000313" key="9">
    <source>
        <dbReference type="Proteomes" id="UP000822688"/>
    </source>
</evidence>
<feature type="transmembrane region" description="Helical" evidence="6">
    <location>
        <begin position="273"/>
        <end position="294"/>
    </location>
</feature>
<dbReference type="InterPro" id="IPR050638">
    <property type="entry name" value="AA-Vitamin_Transporters"/>
</dbReference>
<dbReference type="GO" id="GO:0016020">
    <property type="term" value="C:membrane"/>
    <property type="evidence" value="ECO:0007669"/>
    <property type="project" value="UniProtKB-SubCell"/>
</dbReference>
<evidence type="ECO:0000256" key="6">
    <source>
        <dbReference type="SAM" id="Phobius"/>
    </source>
</evidence>
<accession>A0A8T0GYH3</accession>
<evidence type="ECO:0000259" key="7">
    <source>
        <dbReference type="Pfam" id="PF00892"/>
    </source>
</evidence>
<feature type="transmembrane region" description="Helical" evidence="6">
    <location>
        <begin position="300"/>
        <end position="319"/>
    </location>
</feature>